<dbReference type="InParanoid" id="K1WFY8"/>
<dbReference type="GO" id="GO:0046872">
    <property type="term" value="F:metal ion binding"/>
    <property type="evidence" value="ECO:0007669"/>
    <property type="project" value="UniProtKB-KW"/>
</dbReference>
<evidence type="ECO:0000256" key="3">
    <source>
        <dbReference type="ARBA" id="ARBA00022801"/>
    </source>
</evidence>
<dbReference type="HOGENOM" id="CLU_022829_2_1_1"/>
<dbReference type="EMBL" id="JH921439">
    <property type="protein sequence ID" value="EKD16420.1"/>
    <property type="molecule type" value="Genomic_DNA"/>
</dbReference>
<keyword evidence="2" id="KW-0479">Metal-binding</keyword>
<dbReference type="AlphaFoldDB" id="K1WFY8"/>
<dbReference type="InterPro" id="IPR032466">
    <property type="entry name" value="Metal_Hydrolase"/>
</dbReference>
<dbReference type="GO" id="GO:0046103">
    <property type="term" value="P:inosine biosynthetic process"/>
    <property type="evidence" value="ECO:0007669"/>
    <property type="project" value="TreeGrafter"/>
</dbReference>
<proteinExistence type="predicted"/>
<gene>
    <name evidence="5" type="ORF">MBM_05714</name>
</gene>
<protein>
    <submittedName>
        <fullName evidence="5">Cat eye syndrome critical region protein</fullName>
    </submittedName>
</protein>
<dbReference type="InterPro" id="IPR006330">
    <property type="entry name" value="Ado/ade_deaminase"/>
</dbReference>
<evidence type="ECO:0000256" key="1">
    <source>
        <dbReference type="ARBA" id="ARBA00001947"/>
    </source>
</evidence>
<keyword evidence="3" id="KW-0378">Hydrolase</keyword>
<evidence type="ECO:0000256" key="2">
    <source>
        <dbReference type="ARBA" id="ARBA00022723"/>
    </source>
</evidence>
<dbReference type="STRING" id="1072389.K1WFY8"/>
<dbReference type="PANTHER" id="PTHR11409">
    <property type="entry name" value="ADENOSINE DEAMINASE"/>
    <property type="match status" value="1"/>
</dbReference>
<sequence length="661" mass="74835">MPSAQPSRPYNSKMDHLTTETKYIFQQFKQDRSSLLSHHEFRQSLSPTAKQACDIVSCIRLREHETIWSRSNAHVGEDPTLESEELFPGMIFNSAKNHMERTQLWKIVQKMPKGSLLHCHMAATVDLEWLFNVAIETPGMVISASEALVDEDAWDRAVVKIEFSKTVTLDDMNIWHSTYQADSKLPLGTVASMFPAGGKAVFMKWMKDRCSITQTESVQHHLGVDDIWRKLQSAFVTITPIAYYEPITRRLIRKFLRTAYEDGIKWVEVRGMTRSFRLEGQAELTENRLELVRVYKEEIDRFVYGAPEIDLGVYHALEDRLLHLEQTICSEKFPGFSEHFGKLAEFIHCHSGALGNAVDEDAVRVVEGEIFGHLTKLKPEYERYFVVGVEDSPSVKEAKALVQDVFHVLAPTTSSSSGKGRGFWGCRIIWDCLHMKLCLQAKKLYPDTISGYDLVGPEDAGRTLHSLAPLLLWFRSQCELQNLTIPFFLHAGETTGSGNSTDQNLYDALLLSSRRLGHAFSLYKHPLLIDMVKERQVLVECCPISNEVLRYTASITSHPLPALLSRGVKASLSNDDPGMMGQNSGGLSHDFWQALQGWDDLGLAGLASLAQNSVRWSAFEDQSNDEWHADITSPGGLRAQRIEAWDAEWEDFCQWVVDEFC</sequence>
<name>K1WFY8_MARBU</name>
<organism evidence="5 6">
    <name type="scientific">Marssonina brunnea f. sp. multigermtubi (strain MB_m1)</name>
    <name type="common">Marssonina leaf spot fungus</name>
    <dbReference type="NCBI Taxonomy" id="1072389"/>
    <lineage>
        <taxon>Eukaryota</taxon>
        <taxon>Fungi</taxon>
        <taxon>Dikarya</taxon>
        <taxon>Ascomycota</taxon>
        <taxon>Pezizomycotina</taxon>
        <taxon>Leotiomycetes</taxon>
        <taxon>Helotiales</taxon>
        <taxon>Drepanopezizaceae</taxon>
        <taxon>Drepanopeziza</taxon>
    </lineage>
</organism>
<accession>K1WFY8</accession>
<evidence type="ECO:0000259" key="4">
    <source>
        <dbReference type="Pfam" id="PF00962"/>
    </source>
</evidence>
<dbReference type="GO" id="GO:0004000">
    <property type="term" value="F:adenosine deaminase activity"/>
    <property type="evidence" value="ECO:0007669"/>
    <property type="project" value="TreeGrafter"/>
</dbReference>
<dbReference type="Proteomes" id="UP000006753">
    <property type="component" value="Unassembled WGS sequence"/>
</dbReference>
<dbReference type="OrthoDB" id="7202371at2759"/>
<evidence type="ECO:0000313" key="6">
    <source>
        <dbReference type="Proteomes" id="UP000006753"/>
    </source>
</evidence>
<dbReference type="Pfam" id="PF00962">
    <property type="entry name" value="A_deaminase"/>
    <property type="match status" value="1"/>
</dbReference>
<keyword evidence="6" id="KW-1185">Reference proteome</keyword>
<dbReference type="eggNOG" id="KOG1097">
    <property type="taxonomic scope" value="Eukaryota"/>
</dbReference>
<dbReference type="SUPFAM" id="SSF51556">
    <property type="entry name" value="Metallo-dependent hydrolases"/>
    <property type="match status" value="1"/>
</dbReference>
<dbReference type="OMA" id="LYKYRPT"/>
<dbReference type="KEGG" id="mbe:MBM_05714"/>
<reference evidence="5 6" key="1">
    <citation type="journal article" date="2012" name="BMC Genomics">
        <title>Sequencing the genome of Marssonina brunnea reveals fungus-poplar co-evolution.</title>
        <authorList>
            <person name="Zhu S."/>
            <person name="Cao Y.-Z."/>
            <person name="Jiang C."/>
            <person name="Tan B.-Y."/>
            <person name="Wang Z."/>
            <person name="Feng S."/>
            <person name="Zhang L."/>
            <person name="Su X.-H."/>
            <person name="Brejova B."/>
            <person name="Vinar T."/>
            <person name="Xu M."/>
            <person name="Wang M.-X."/>
            <person name="Zhang S.-G."/>
            <person name="Huang M.-R."/>
            <person name="Wu R."/>
            <person name="Zhou Y."/>
        </authorList>
    </citation>
    <scope>NUCLEOTIDE SEQUENCE [LARGE SCALE GENOMIC DNA]</scope>
    <source>
        <strain evidence="5 6">MB_m1</strain>
    </source>
</reference>
<dbReference type="InterPro" id="IPR001365">
    <property type="entry name" value="A_deaminase_dom"/>
</dbReference>
<dbReference type="GO" id="GO:0006154">
    <property type="term" value="P:adenosine catabolic process"/>
    <property type="evidence" value="ECO:0007669"/>
    <property type="project" value="TreeGrafter"/>
</dbReference>
<dbReference type="PANTHER" id="PTHR11409:SF39">
    <property type="entry name" value="ADENOSINE DEAMINASE 2"/>
    <property type="match status" value="1"/>
</dbReference>
<comment type="cofactor">
    <cofactor evidence="1">
        <name>Zn(2+)</name>
        <dbReference type="ChEBI" id="CHEBI:29105"/>
    </cofactor>
</comment>
<feature type="domain" description="Adenosine deaminase" evidence="4">
    <location>
        <begin position="441"/>
        <end position="624"/>
    </location>
</feature>
<evidence type="ECO:0000313" key="5">
    <source>
        <dbReference type="EMBL" id="EKD16420.1"/>
    </source>
</evidence>
<dbReference type="Gene3D" id="3.20.20.140">
    <property type="entry name" value="Metal-dependent hydrolases"/>
    <property type="match status" value="2"/>
</dbReference>